<dbReference type="AlphaFoldDB" id="A0A9X4AL38"/>
<keyword evidence="8" id="KW-1185">Reference proteome</keyword>
<evidence type="ECO:0000256" key="2">
    <source>
        <dbReference type="ARBA" id="ARBA00009773"/>
    </source>
</evidence>
<keyword evidence="4 6" id="KW-1133">Transmembrane helix</keyword>
<evidence type="ECO:0000256" key="5">
    <source>
        <dbReference type="ARBA" id="ARBA00023136"/>
    </source>
</evidence>
<evidence type="ECO:0000313" key="8">
    <source>
        <dbReference type="Proteomes" id="UP001145050"/>
    </source>
</evidence>
<keyword evidence="5 6" id="KW-0472">Membrane</keyword>
<dbReference type="InterPro" id="IPR014227">
    <property type="entry name" value="YtvI-like"/>
</dbReference>
<feature type="transmembrane region" description="Helical" evidence="6">
    <location>
        <begin position="322"/>
        <end position="342"/>
    </location>
</feature>
<sequence length="372" mass="41459">MNKLIWHRLIRLLIVLGTLFFSFIIVFYITTFTYPFVLAILFASLLNPIINFLQIKWKLSRSLAVLASISFVLALVISIITILIIELIRGTTYLGEHIPAHFKTLVQFVEDFIAHQAMPIYEKMISLIRTLDPAQQATIKRNIENIGDEIASTGANTLQALLQNIPVALGSLPNYMTVFIFSLLGTFFIAKDWYKLHALTKRMLPESVTESGSDVVNGLKKAFFGFAKAQCILISITAVIVLIGLLFLQVKYAITIAVITGLIDLIPYLGTGIVFLPWIAYLFLTGQYGMTIGLTALYMVVIVQRQVMEPKILSTNIGLDPLATLVALFVGFQIWGFAGLILSPALLVVINTLYQTGVLWQIWLFIKGPKEG</sequence>
<accession>A0A9X4AL38</accession>
<feature type="transmembrane region" description="Helical" evidence="6">
    <location>
        <begin position="348"/>
        <end position="366"/>
    </location>
</feature>
<dbReference type="Pfam" id="PF01594">
    <property type="entry name" value="AI-2E_transport"/>
    <property type="match status" value="1"/>
</dbReference>
<comment type="subcellular location">
    <subcellularLocation>
        <location evidence="1">Membrane</location>
        <topology evidence="1">Multi-pass membrane protein</topology>
    </subcellularLocation>
</comment>
<gene>
    <name evidence="7" type="primary">ytvI</name>
    <name evidence="7" type="ORF">NC797_05605</name>
</gene>
<keyword evidence="3 6" id="KW-0812">Transmembrane</keyword>
<feature type="transmembrane region" description="Helical" evidence="6">
    <location>
        <begin position="175"/>
        <end position="194"/>
    </location>
</feature>
<feature type="transmembrane region" description="Helical" evidence="6">
    <location>
        <begin position="12"/>
        <end position="30"/>
    </location>
</feature>
<dbReference type="PANTHER" id="PTHR21716">
    <property type="entry name" value="TRANSMEMBRANE PROTEIN"/>
    <property type="match status" value="1"/>
</dbReference>
<dbReference type="Proteomes" id="UP001145050">
    <property type="component" value="Unassembled WGS sequence"/>
</dbReference>
<reference evidence="7" key="1">
    <citation type="submission" date="2022-06" db="EMBL/GenBank/DDBJ databases">
        <title>Aquibacillus sp. a new bacterium isolated from soil saline samples.</title>
        <authorList>
            <person name="Galisteo C."/>
            <person name="De La Haba R."/>
            <person name="Sanchez-Porro C."/>
            <person name="Ventosa A."/>
        </authorList>
    </citation>
    <scope>NUCLEOTIDE SEQUENCE</scope>
    <source>
        <strain evidence="7">3ASR75-11</strain>
    </source>
</reference>
<feature type="transmembrane region" description="Helical" evidence="6">
    <location>
        <begin position="65"/>
        <end position="85"/>
    </location>
</feature>
<evidence type="ECO:0000256" key="4">
    <source>
        <dbReference type="ARBA" id="ARBA00022989"/>
    </source>
</evidence>
<name>A0A9X4AL38_9BACI</name>
<dbReference type="InterPro" id="IPR002549">
    <property type="entry name" value="AI-2E-like"/>
</dbReference>
<comment type="caution">
    <text evidence="7">The sequence shown here is derived from an EMBL/GenBank/DDBJ whole genome shotgun (WGS) entry which is preliminary data.</text>
</comment>
<evidence type="ECO:0000313" key="7">
    <source>
        <dbReference type="EMBL" id="MDC3423982.1"/>
    </source>
</evidence>
<evidence type="ECO:0000256" key="1">
    <source>
        <dbReference type="ARBA" id="ARBA00004141"/>
    </source>
</evidence>
<dbReference type="RefSeq" id="WP_272435771.1">
    <property type="nucleotide sequence ID" value="NZ_JAMQKB010000003.1"/>
</dbReference>
<evidence type="ECO:0000256" key="6">
    <source>
        <dbReference type="SAM" id="Phobius"/>
    </source>
</evidence>
<feature type="transmembrane region" description="Helical" evidence="6">
    <location>
        <begin position="275"/>
        <end position="301"/>
    </location>
</feature>
<dbReference type="GO" id="GO:0055085">
    <property type="term" value="P:transmembrane transport"/>
    <property type="evidence" value="ECO:0007669"/>
    <property type="project" value="TreeGrafter"/>
</dbReference>
<dbReference type="NCBIfam" id="TIGR02872">
    <property type="entry name" value="spore_ytvI"/>
    <property type="match status" value="1"/>
</dbReference>
<evidence type="ECO:0000256" key="3">
    <source>
        <dbReference type="ARBA" id="ARBA00022692"/>
    </source>
</evidence>
<protein>
    <submittedName>
        <fullName evidence="7">Sporulation integral membrane protein YtvI</fullName>
    </submittedName>
</protein>
<proteinExistence type="inferred from homology"/>
<dbReference type="EMBL" id="JAMQKB010000003">
    <property type="protein sequence ID" value="MDC3423982.1"/>
    <property type="molecule type" value="Genomic_DNA"/>
</dbReference>
<dbReference type="PANTHER" id="PTHR21716:SF68">
    <property type="entry name" value="TRANSPORT PROTEIN YTVI-RELATED"/>
    <property type="match status" value="1"/>
</dbReference>
<dbReference type="GO" id="GO:0016020">
    <property type="term" value="C:membrane"/>
    <property type="evidence" value="ECO:0007669"/>
    <property type="project" value="UniProtKB-SubCell"/>
</dbReference>
<feature type="transmembrane region" description="Helical" evidence="6">
    <location>
        <begin position="231"/>
        <end position="263"/>
    </location>
</feature>
<organism evidence="7 8">
    <name type="scientific">Terrihalobacillus insolitus</name>
    <dbReference type="NCBI Taxonomy" id="2950438"/>
    <lineage>
        <taxon>Bacteria</taxon>
        <taxon>Bacillati</taxon>
        <taxon>Bacillota</taxon>
        <taxon>Bacilli</taxon>
        <taxon>Bacillales</taxon>
        <taxon>Bacillaceae</taxon>
        <taxon>Terrihalobacillus</taxon>
    </lineage>
</organism>
<comment type="similarity">
    <text evidence="2">Belongs to the autoinducer-2 exporter (AI-2E) (TC 2.A.86) family.</text>
</comment>